<feature type="transmembrane region" description="Helical" evidence="1">
    <location>
        <begin position="319"/>
        <end position="339"/>
    </location>
</feature>
<dbReference type="Pfam" id="PF05226">
    <property type="entry name" value="CHASE2"/>
    <property type="match status" value="1"/>
</dbReference>
<keyword evidence="1" id="KW-0472">Membrane</keyword>
<evidence type="ECO:0000256" key="1">
    <source>
        <dbReference type="SAM" id="Phobius"/>
    </source>
</evidence>
<dbReference type="EMBL" id="DSKY01000016">
    <property type="protein sequence ID" value="HDY59222.1"/>
    <property type="molecule type" value="Genomic_DNA"/>
</dbReference>
<feature type="transmembrane region" description="Helical" evidence="1">
    <location>
        <begin position="7"/>
        <end position="27"/>
    </location>
</feature>
<dbReference type="GO" id="GO:0009190">
    <property type="term" value="P:cyclic nucleotide biosynthetic process"/>
    <property type="evidence" value="ECO:0007669"/>
    <property type="project" value="InterPro"/>
</dbReference>
<dbReference type="InterPro" id="IPR029787">
    <property type="entry name" value="Nucleotide_cyclase"/>
</dbReference>
<name>A0A7V1EI87_UNCW3</name>
<dbReference type="GO" id="GO:0004016">
    <property type="term" value="F:adenylate cyclase activity"/>
    <property type="evidence" value="ECO:0007669"/>
    <property type="project" value="UniProtKB-ARBA"/>
</dbReference>
<feature type="transmembrane region" description="Helical" evidence="1">
    <location>
        <begin position="292"/>
        <end position="313"/>
    </location>
</feature>
<organism evidence="3">
    <name type="scientific">candidate division WOR-3 bacterium</name>
    <dbReference type="NCBI Taxonomy" id="2052148"/>
    <lineage>
        <taxon>Bacteria</taxon>
        <taxon>Bacteria division WOR-3</taxon>
    </lineage>
</organism>
<dbReference type="InterPro" id="IPR001054">
    <property type="entry name" value="A/G_cyclase"/>
</dbReference>
<gene>
    <name evidence="3" type="ORF">ENP86_06685</name>
</gene>
<dbReference type="PANTHER" id="PTHR43081">
    <property type="entry name" value="ADENYLATE CYCLASE, TERMINAL-DIFFERENTIATION SPECIFIC-RELATED"/>
    <property type="match status" value="1"/>
</dbReference>
<keyword evidence="1" id="KW-0812">Transmembrane</keyword>
<dbReference type="SMART" id="SM01080">
    <property type="entry name" value="CHASE2"/>
    <property type="match status" value="1"/>
</dbReference>
<accession>A0A7V1EI87</accession>
<dbReference type="InterPro" id="IPR007890">
    <property type="entry name" value="CHASE2"/>
</dbReference>
<dbReference type="CDD" id="cd07302">
    <property type="entry name" value="CHD"/>
    <property type="match status" value="1"/>
</dbReference>
<dbReference type="PANTHER" id="PTHR43081:SF1">
    <property type="entry name" value="ADENYLATE CYCLASE, TERMINAL-DIFFERENTIATION SPECIFIC"/>
    <property type="match status" value="1"/>
</dbReference>
<comment type="caution">
    <text evidence="3">The sequence shown here is derived from an EMBL/GenBank/DDBJ whole genome shotgun (WGS) entry which is preliminary data.</text>
</comment>
<dbReference type="SUPFAM" id="SSF55073">
    <property type="entry name" value="Nucleotide cyclase"/>
    <property type="match status" value="1"/>
</dbReference>
<keyword evidence="1" id="KW-1133">Transmembrane helix</keyword>
<dbReference type="SMART" id="SM00044">
    <property type="entry name" value="CYCc"/>
    <property type="match status" value="1"/>
</dbReference>
<dbReference type="InterPro" id="IPR050697">
    <property type="entry name" value="Adenylyl/Guanylyl_Cyclase_3/4"/>
</dbReference>
<reference evidence="3" key="1">
    <citation type="journal article" date="2020" name="mSystems">
        <title>Genome- and Community-Level Interaction Insights into Carbon Utilization and Element Cycling Functions of Hydrothermarchaeota in Hydrothermal Sediment.</title>
        <authorList>
            <person name="Zhou Z."/>
            <person name="Liu Y."/>
            <person name="Xu W."/>
            <person name="Pan J."/>
            <person name="Luo Z.H."/>
            <person name="Li M."/>
        </authorList>
    </citation>
    <scope>NUCLEOTIDE SEQUENCE [LARGE SCALE GENOMIC DNA]</scope>
    <source>
        <strain evidence="3">SpSt-258</strain>
    </source>
</reference>
<evidence type="ECO:0000259" key="2">
    <source>
        <dbReference type="PROSITE" id="PS50125"/>
    </source>
</evidence>
<protein>
    <submittedName>
        <fullName evidence="3">CHASE2 domain-containing protein</fullName>
    </submittedName>
</protein>
<dbReference type="GO" id="GO:0035556">
    <property type="term" value="P:intracellular signal transduction"/>
    <property type="evidence" value="ECO:0007669"/>
    <property type="project" value="InterPro"/>
</dbReference>
<feature type="transmembrane region" description="Helical" evidence="1">
    <location>
        <begin position="265"/>
        <end position="285"/>
    </location>
</feature>
<dbReference type="Pfam" id="PF00211">
    <property type="entry name" value="Guanylate_cyc"/>
    <property type="match status" value="1"/>
</dbReference>
<dbReference type="PROSITE" id="PS50125">
    <property type="entry name" value="GUANYLATE_CYCLASE_2"/>
    <property type="match status" value="1"/>
</dbReference>
<dbReference type="Gene3D" id="3.30.70.1230">
    <property type="entry name" value="Nucleotide cyclase"/>
    <property type="match status" value="1"/>
</dbReference>
<dbReference type="AlphaFoldDB" id="A0A7V1EI87"/>
<proteinExistence type="predicted"/>
<evidence type="ECO:0000313" key="3">
    <source>
        <dbReference type="EMBL" id="HDY59222.1"/>
    </source>
</evidence>
<feature type="domain" description="Guanylate cyclase" evidence="2">
    <location>
        <begin position="380"/>
        <end position="502"/>
    </location>
</feature>
<sequence>MNRVVKDILIAITVVVVVNVVCIYKPFYQPFEQKIYDLKYRIRISESRLEDIVVIDIDEVSLEKLGRYQNWPRAYFAEVIDYLNSAKLIGIDIFFGESDTLPIYARKYYEKPDFDSILKRVMLNNKNVILVSSLSKKSIFDDICPTGIGEVIADEDGVVRNGFQKVNQIPTFAYQIARQINRNFSDDKFLIYYLGFESFRRISFSDVYLQRIPREYFTDKIVLIGGTAPGLFDYHSVPFSRHFPGILIQANLVNCFIKDLKINHFPYQFILLIMLFFSLIIALFTSYHSTRIYVIVYVISFLAIFILSIILFYNNIEFGFIRIYYSLILTIVVSLIYRYRFEEKEKRRLKSIFSKYYSRELLDKVIKEPPRLGGERVFCTVIFADIRNFTPYTEKSTPEEVAKSLNRFLTEMVMVVFKYQGRIDKFIGDCVMAVFGHPVKLKNSALNACLCAREMVKRAEELGFKIGIGINSGEVVSGNFGSPMRMEYTVIGDAVNLASRLEGLTKEFGVNIIIGEETYKMVSSHPTIELHFKEMGRVKVKGKEEEIMVYELVS</sequence>